<keyword evidence="3" id="KW-1185">Reference proteome</keyword>
<dbReference type="Proteomes" id="UP000025748">
    <property type="component" value="Unassembled WGS sequence"/>
</dbReference>
<sequence length="407" mass="42791">MAAGIFRRAYLIEMSLPAGPSMSRSPFAGAAPLAHRPLNAIAATAGGGVPEARIKRLLGELFAPLQALHDRGRICGDITTASVGLDENGRAHLMAVDTQPRQSEGAAPTTAAGFAPYEFYLQSAQWPRGPWSDIYSLSAVAHSLITGDLPPPAMERIEHDGYQPLAQRGLKRYDADFLRAIDAGLALRPLDRPQSVADFADSLAFAPAVDNTELATIPPIELRAALPRTDYVPVHPATSYTRRIVLAGVLLLAAAGVGLYWWERLSSTASPVIAGSQLVPIAQAPAPRQPPVEVAEPPAAPAAAPQAPAAPAEPSAPAASEPATASPGELLQAPSAAVARVAVAVHIQPWGEVWVNGVNRGISPPLRELKLAPGKYSVVVRNADLPPYRTTLEVKAGRPAGIRHTFP</sequence>
<evidence type="ECO:0000313" key="2">
    <source>
        <dbReference type="EMBL" id="KCB21099.1"/>
    </source>
</evidence>
<organism evidence="2 3">
    <name type="scientific">Bordetella hinzii OH87 BAL007II</name>
    <dbReference type="NCBI Taxonomy" id="1331262"/>
    <lineage>
        <taxon>Bacteria</taxon>
        <taxon>Pseudomonadati</taxon>
        <taxon>Pseudomonadota</taxon>
        <taxon>Betaproteobacteria</taxon>
        <taxon>Burkholderiales</taxon>
        <taxon>Alcaligenaceae</taxon>
        <taxon>Bordetella</taxon>
    </lineage>
</organism>
<accession>A0ABR4QV63</accession>
<protein>
    <submittedName>
        <fullName evidence="2">N-acetyltransferase YedL</fullName>
    </submittedName>
</protein>
<evidence type="ECO:0000256" key="1">
    <source>
        <dbReference type="SAM" id="MobiDB-lite"/>
    </source>
</evidence>
<feature type="region of interest" description="Disordered" evidence="1">
    <location>
        <begin position="288"/>
        <end position="327"/>
    </location>
</feature>
<evidence type="ECO:0000313" key="3">
    <source>
        <dbReference type="Proteomes" id="UP000025748"/>
    </source>
</evidence>
<reference evidence="2 3" key="1">
    <citation type="submission" date="2014-03" db="EMBL/GenBank/DDBJ databases">
        <title>Genome sequence of Bordetella hinzii.</title>
        <authorList>
            <person name="Register K."/>
            <person name="Harvill E."/>
            <person name="Goodfield L.L."/>
            <person name="Ivanov Y.V."/>
            <person name="Meyer J.A."/>
            <person name="Muse S.J."/>
            <person name="Jacobs N."/>
            <person name="Bendor L."/>
            <person name="Smallridge W.E."/>
            <person name="Brinkac L.M."/>
            <person name="Sanka R."/>
            <person name="Kim M."/>
            <person name="Losada L."/>
        </authorList>
    </citation>
    <scope>NUCLEOTIDE SEQUENCE [LARGE SCALE GENOMIC DNA]</scope>
    <source>
        <strain evidence="2 3">OH87 BAL007II</strain>
    </source>
</reference>
<dbReference type="SUPFAM" id="SSF56112">
    <property type="entry name" value="Protein kinase-like (PK-like)"/>
    <property type="match status" value="1"/>
</dbReference>
<comment type="caution">
    <text evidence="2">The sequence shown here is derived from an EMBL/GenBank/DDBJ whole genome shotgun (WGS) entry which is preliminary data.</text>
</comment>
<dbReference type="InterPro" id="IPR011009">
    <property type="entry name" value="Kinase-like_dom_sf"/>
</dbReference>
<dbReference type="Gene3D" id="1.10.510.10">
    <property type="entry name" value="Transferase(Phosphotransferase) domain 1"/>
    <property type="match status" value="1"/>
</dbReference>
<dbReference type="EMBL" id="JHEM01000037">
    <property type="protein sequence ID" value="KCB21099.1"/>
    <property type="molecule type" value="Genomic_DNA"/>
</dbReference>
<name>A0ABR4QV63_9BORD</name>
<gene>
    <name evidence="2" type="ORF">L544_0012</name>
</gene>
<proteinExistence type="predicted"/>